<dbReference type="InterPro" id="IPR000831">
    <property type="entry name" value="Trp_repress"/>
</dbReference>
<reference evidence="1 2" key="1">
    <citation type="submission" date="2013-07" db="EMBL/GenBank/DDBJ databases">
        <authorList>
            <person name="Weinstock G."/>
            <person name="Sodergren E."/>
            <person name="Wylie T."/>
            <person name="Fulton L."/>
            <person name="Fulton R."/>
            <person name="Fronick C."/>
            <person name="O'Laughlin M."/>
            <person name="Godfrey J."/>
            <person name="Miner T."/>
            <person name="Herter B."/>
            <person name="Appelbaum E."/>
            <person name="Cordes M."/>
            <person name="Lek S."/>
            <person name="Wollam A."/>
            <person name="Pepin K.H."/>
            <person name="Palsikar V.B."/>
            <person name="Mitreva M."/>
            <person name="Wilson R.K."/>
        </authorList>
    </citation>
    <scope>NUCLEOTIDE SEQUENCE [LARGE SCALE GENOMIC DNA]</scope>
    <source>
        <strain evidence="1 2">ATCC 14940</strain>
    </source>
</reference>
<dbReference type="PIRSF" id="PIRSF012508">
    <property type="entry name" value="YerC"/>
    <property type="match status" value="1"/>
</dbReference>
<organism evidence="1 2">
    <name type="scientific">[Clostridium] symbiosum ATCC 14940</name>
    <dbReference type="NCBI Taxonomy" id="411472"/>
    <lineage>
        <taxon>Bacteria</taxon>
        <taxon>Bacillati</taxon>
        <taxon>Bacillota</taxon>
        <taxon>Clostridia</taxon>
        <taxon>Lachnospirales</taxon>
        <taxon>Lachnospiraceae</taxon>
        <taxon>Otoolea</taxon>
    </lineage>
</organism>
<dbReference type="InterPro" id="IPR038116">
    <property type="entry name" value="TrpR-like_sf"/>
</dbReference>
<dbReference type="AlphaFoldDB" id="A0ABC9TTT6"/>
<gene>
    <name evidence="1" type="ORF">CLOSYM_03694</name>
</gene>
<comment type="caution">
    <text evidence="1">The sequence shown here is derived from an EMBL/GenBank/DDBJ whole genome shotgun (WGS) entry which is preliminary data.</text>
</comment>
<sequence length="118" mass="13800">MVYGKQKYIMKRCFYMNKKLKTEAVDHLFQAILTLKSTEECYSFFEDVCTVNELLSFSQRYEVAKMLREKRTYLEIADKTGASTATISRVNRSLNYGNDGYDMVFKRLEDQAAEDNEA</sequence>
<dbReference type="Proteomes" id="UP000016491">
    <property type="component" value="Unassembled WGS sequence"/>
</dbReference>
<dbReference type="PANTHER" id="PTHR40080">
    <property type="entry name" value="LMO1763 PROTEIN"/>
    <property type="match status" value="1"/>
</dbReference>
<dbReference type="PANTHER" id="PTHR40080:SF1">
    <property type="entry name" value="TRPR-LIKE PROTEIN YERC_YECD"/>
    <property type="match status" value="1"/>
</dbReference>
<evidence type="ECO:0000313" key="2">
    <source>
        <dbReference type="Proteomes" id="UP000016491"/>
    </source>
</evidence>
<dbReference type="NCBIfam" id="TIGR02531">
    <property type="entry name" value="yecD_yerC"/>
    <property type="match status" value="1"/>
</dbReference>
<dbReference type="InterPro" id="IPR013368">
    <property type="entry name" value="YecD_YerC"/>
</dbReference>
<dbReference type="InterPro" id="IPR010921">
    <property type="entry name" value="Trp_repressor/repl_initiator"/>
</dbReference>
<dbReference type="SUPFAM" id="SSF48295">
    <property type="entry name" value="TrpR-like"/>
    <property type="match status" value="1"/>
</dbReference>
<dbReference type="Pfam" id="PF01371">
    <property type="entry name" value="Trp_repressor"/>
    <property type="match status" value="1"/>
</dbReference>
<dbReference type="EMBL" id="AWSU01000288">
    <property type="protein sequence ID" value="ERI74726.1"/>
    <property type="molecule type" value="Genomic_DNA"/>
</dbReference>
<evidence type="ECO:0000313" key="1">
    <source>
        <dbReference type="EMBL" id="ERI74726.1"/>
    </source>
</evidence>
<protein>
    <submittedName>
        <fullName evidence="1">TrpR family protein YerC/YecD</fullName>
    </submittedName>
</protein>
<proteinExistence type="predicted"/>
<accession>A0ABC9TTT6</accession>
<name>A0ABC9TTT6_CLOSY</name>
<dbReference type="Gene3D" id="1.10.1270.10">
    <property type="entry name" value="TrpR-like"/>
    <property type="match status" value="1"/>
</dbReference>